<feature type="transmembrane region" description="Helical" evidence="1">
    <location>
        <begin position="17"/>
        <end position="40"/>
    </location>
</feature>
<dbReference type="AlphaFoldDB" id="A0A286UEF2"/>
<evidence type="ECO:0000313" key="3">
    <source>
        <dbReference type="EMBL" id="PAV17970.1"/>
    </source>
</evidence>
<dbReference type="OrthoDB" id="2675435at2759"/>
<accession>A0A286UEF2</accession>
<gene>
    <name evidence="3" type="ORF">PNOK_0645600</name>
</gene>
<dbReference type="InParanoid" id="A0A286UEF2"/>
<protein>
    <recommendedName>
        <fullName evidence="2">DUF6533 domain-containing protein</fullName>
    </recommendedName>
</protein>
<dbReference type="Pfam" id="PF20151">
    <property type="entry name" value="DUF6533"/>
    <property type="match status" value="1"/>
</dbReference>
<dbReference type="Proteomes" id="UP000217199">
    <property type="component" value="Unassembled WGS sequence"/>
</dbReference>
<keyword evidence="1" id="KW-0472">Membrane</keyword>
<sequence length="183" mass="20534">MHIINVAFAATGNITLFYMWMIFAGSMVTSVSTRVFLSLFREKNINSSRVETEDIIKTHQSDFSSENLFIATPEPAMDGSSNKEIVNGLNNLFALHCCLVSVTSLLVYDSLLCLSDEVSLVWLSGLRGNSGKKKSSILRYLYVTSRLLAFLLCFTVLYTAFPISVKRDIWLKLLFIIALQSKL</sequence>
<reference evidence="3 4" key="1">
    <citation type="journal article" date="2017" name="Mol. Ecol.">
        <title>Comparative and population genomic landscape of Phellinus noxius: A hypervariable fungus causing root rot in trees.</title>
        <authorList>
            <person name="Chung C.L."/>
            <person name="Lee T.J."/>
            <person name="Akiba M."/>
            <person name="Lee H.H."/>
            <person name="Kuo T.H."/>
            <person name="Liu D."/>
            <person name="Ke H.M."/>
            <person name="Yokoi T."/>
            <person name="Roa M.B."/>
            <person name="Lu M.J."/>
            <person name="Chang Y.Y."/>
            <person name="Ann P.J."/>
            <person name="Tsai J.N."/>
            <person name="Chen C.Y."/>
            <person name="Tzean S.S."/>
            <person name="Ota Y."/>
            <person name="Hattori T."/>
            <person name="Sahashi N."/>
            <person name="Liou R.F."/>
            <person name="Kikuchi T."/>
            <person name="Tsai I.J."/>
        </authorList>
    </citation>
    <scope>NUCLEOTIDE SEQUENCE [LARGE SCALE GENOMIC DNA]</scope>
    <source>
        <strain evidence="3 4">FFPRI411160</strain>
    </source>
</reference>
<evidence type="ECO:0000313" key="4">
    <source>
        <dbReference type="Proteomes" id="UP000217199"/>
    </source>
</evidence>
<name>A0A286UEF2_9AGAM</name>
<comment type="caution">
    <text evidence="3">The sequence shown here is derived from an EMBL/GenBank/DDBJ whole genome shotgun (WGS) entry which is preliminary data.</text>
</comment>
<evidence type="ECO:0000259" key="2">
    <source>
        <dbReference type="Pfam" id="PF20151"/>
    </source>
</evidence>
<dbReference type="EMBL" id="NBII01000006">
    <property type="protein sequence ID" value="PAV17970.1"/>
    <property type="molecule type" value="Genomic_DNA"/>
</dbReference>
<feature type="transmembrane region" description="Helical" evidence="1">
    <location>
        <begin position="140"/>
        <end position="161"/>
    </location>
</feature>
<feature type="domain" description="DUF6533" evidence="2">
    <location>
        <begin position="97"/>
        <end position="151"/>
    </location>
</feature>
<keyword evidence="1" id="KW-1133">Transmembrane helix</keyword>
<keyword evidence="4" id="KW-1185">Reference proteome</keyword>
<organism evidence="3 4">
    <name type="scientific">Pyrrhoderma noxium</name>
    <dbReference type="NCBI Taxonomy" id="2282107"/>
    <lineage>
        <taxon>Eukaryota</taxon>
        <taxon>Fungi</taxon>
        <taxon>Dikarya</taxon>
        <taxon>Basidiomycota</taxon>
        <taxon>Agaricomycotina</taxon>
        <taxon>Agaricomycetes</taxon>
        <taxon>Hymenochaetales</taxon>
        <taxon>Hymenochaetaceae</taxon>
        <taxon>Pyrrhoderma</taxon>
    </lineage>
</organism>
<proteinExistence type="predicted"/>
<dbReference type="InterPro" id="IPR045340">
    <property type="entry name" value="DUF6533"/>
</dbReference>
<evidence type="ECO:0000256" key="1">
    <source>
        <dbReference type="SAM" id="Phobius"/>
    </source>
</evidence>
<keyword evidence="1" id="KW-0812">Transmembrane</keyword>